<accession>A0A1I9YQX1</accession>
<dbReference type="SUPFAM" id="SSF159594">
    <property type="entry name" value="XCC0632-like"/>
    <property type="match status" value="1"/>
</dbReference>
<dbReference type="KEGG" id="pspw:BJG93_25015"/>
<feature type="signal peptide" evidence="1">
    <location>
        <begin position="1"/>
        <end position="24"/>
    </location>
</feature>
<proteinExistence type="predicted"/>
<feature type="domain" description="ABC-type transport auxiliary lipoprotein component" evidence="2">
    <location>
        <begin position="32"/>
        <end position="190"/>
    </location>
</feature>
<reference evidence="3" key="1">
    <citation type="submission" date="2016-09" db="EMBL/GenBank/DDBJ databases">
        <title>The Complete Genome of Burkholderia sprentiae wsm5005.</title>
        <authorList>
            <person name="De Meyer S."/>
            <person name="Wang P."/>
            <person name="Terpolilli J."/>
        </authorList>
    </citation>
    <scope>NUCLEOTIDE SEQUENCE [LARGE SCALE GENOMIC DNA]</scope>
    <source>
        <strain evidence="3">WSM5005</strain>
    </source>
</reference>
<dbReference type="RefSeq" id="WP_034478257.1">
    <property type="nucleotide sequence ID" value="NZ_CP017562.2"/>
</dbReference>
<dbReference type="Gene3D" id="3.40.50.10610">
    <property type="entry name" value="ABC-type transport auxiliary lipoprotein component"/>
    <property type="match status" value="1"/>
</dbReference>
<dbReference type="EMBL" id="CP017562">
    <property type="protein sequence ID" value="APA88592.1"/>
    <property type="molecule type" value="Genomic_DNA"/>
</dbReference>
<dbReference type="InterPro" id="IPR005586">
    <property type="entry name" value="ABC_trans_aux"/>
</dbReference>
<evidence type="ECO:0000313" key="3">
    <source>
        <dbReference type="EMBL" id="APA88592.1"/>
    </source>
</evidence>
<gene>
    <name evidence="3" type="ORF">BJG93_25015</name>
</gene>
<dbReference type="Pfam" id="PF03886">
    <property type="entry name" value="ABC_trans_aux"/>
    <property type="match status" value="1"/>
</dbReference>
<reference evidence="3" key="2">
    <citation type="submission" date="2021-06" db="EMBL/GenBank/DDBJ databases">
        <authorList>
            <person name="Rogers T.H."/>
            <person name="Ramsay J.P."/>
            <person name="Wang P."/>
            <person name="Terpolilli J."/>
        </authorList>
    </citation>
    <scope>NUCLEOTIDE SEQUENCE [LARGE SCALE GENOMIC DNA]</scope>
    <source>
        <strain evidence="3">WSM5005</strain>
    </source>
</reference>
<dbReference type="STRING" id="754502.BJG93_25015"/>
<dbReference type="OrthoDB" id="1494661at2"/>
<dbReference type="Proteomes" id="UP000179860">
    <property type="component" value="Chromosome 2"/>
</dbReference>
<evidence type="ECO:0000259" key="2">
    <source>
        <dbReference type="Pfam" id="PF03886"/>
    </source>
</evidence>
<sequence length="208" mass="21808">MSFSAHASLRAVTLTVALALSACASTPVHYHTLVSPAAQPASAQPAAPFAIDVLPVGVPAELDQQAMVVRQGDSGVAVLDGERWVAPLGDELRAALSAQLVRRLGTQDVAGLARPINQPVVGIRLQIRRLDAWPGHAVQLEADWSLGFAQDPNGARLTCHTQLQEAAPGGYADLVRAQQLAIASLAGRIAEDARGWAQSRQHGCTPQA</sequence>
<organism evidence="3 4">
    <name type="scientific">Paraburkholderia sprentiae WSM5005</name>
    <dbReference type="NCBI Taxonomy" id="754502"/>
    <lineage>
        <taxon>Bacteria</taxon>
        <taxon>Pseudomonadati</taxon>
        <taxon>Pseudomonadota</taxon>
        <taxon>Betaproteobacteria</taxon>
        <taxon>Burkholderiales</taxon>
        <taxon>Burkholderiaceae</taxon>
        <taxon>Paraburkholderia</taxon>
    </lineage>
</organism>
<name>A0A1I9YQX1_9BURK</name>
<keyword evidence="1" id="KW-0732">Signal</keyword>
<dbReference type="AlphaFoldDB" id="A0A1I9YQX1"/>
<protein>
    <submittedName>
        <fullName evidence="3">PqiC family protein</fullName>
    </submittedName>
</protein>
<keyword evidence="4" id="KW-1185">Reference proteome</keyword>
<evidence type="ECO:0000256" key="1">
    <source>
        <dbReference type="SAM" id="SignalP"/>
    </source>
</evidence>
<evidence type="ECO:0000313" key="4">
    <source>
        <dbReference type="Proteomes" id="UP000179860"/>
    </source>
</evidence>
<feature type="chain" id="PRO_5009607597" evidence="1">
    <location>
        <begin position="25"/>
        <end position="208"/>
    </location>
</feature>